<gene>
    <name evidence="3" type="ORF">Tco_0774589</name>
</gene>
<feature type="compositionally biased region" description="Polar residues" evidence="1">
    <location>
        <begin position="370"/>
        <end position="382"/>
    </location>
</feature>
<name>A0ABQ4ZSZ7_9ASTR</name>
<keyword evidence="2" id="KW-1133">Transmembrane helix</keyword>
<evidence type="ECO:0000313" key="3">
    <source>
        <dbReference type="EMBL" id="GJS91953.1"/>
    </source>
</evidence>
<feature type="compositionally biased region" description="Basic and acidic residues" evidence="1">
    <location>
        <begin position="273"/>
        <end position="282"/>
    </location>
</feature>
<reference evidence="3" key="1">
    <citation type="journal article" date="2022" name="Int. J. Mol. Sci.">
        <title>Draft Genome of Tanacetum Coccineum: Genomic Comparison of Closely Related Tanacetum-Family Plants.</title>
        <authorList>
            <person name="Yamashiro T."/>
            <person name="Shiraishi A."/>
            <person name="Nakayama K."/>
            <person name="Satake H."/>
        </authorList>
    </citation>
    <scope>NUCLEOTIDE SEQUENCE</scope>
</reference>
<feature type="transmembrane region" description="Helical" evidence="2">
    <location>
        <begin position="48"/>
        <end position="68"/>
    </location>
</feature>
<reference evidence="3" key="2">
    <citation type="submission" date="2022-01" db="EMBL/GenBank/DDBJ databases">
        <authorList>
            <person name="Yamashiro T."/>
            <person name="Shiraishi A."/>
            <person name="Satake H."/>
            <person name="Nakayama K."/>
        </authorList>
    </citation>
    <scope>NUCLEOTIDE SEQUENCE</scope>
</reference>
<feature type="compositionally biased region" description="Acidic residues" evidence="1">
    <location>
        <begin position="300"/>
        <end position="309"/>
    </location>
</feature>
<dbReference type="Proteomes" id="UP001151760">
    <property type="component" value="Unassembled WGS sequence"/>
</dbReference>
<protein>
    <submittedName>
        <fullName evidence="3">Uncharacterized protein</fullName>
    </submittedName>
</protein>
<keyword evidence="2" id="KW-0812">Transmembrane</keyword>
<feature type="region of interest" description="Disordered" evidence="1">
    <location>
        <begin position="235"/>
        <end position="342"/>
    </location>
</feature>
<evidence type="ECO:0000256" key="1">
    <source>
        <dbReference type="SAM" id="MobiDB-lite"/>
    </source>
</evidence>
<evidence type="ECO:0000313" key="4">
    <source>
        <dbReference type="Proteomes" id="UP001151760"/>
    </source>
</evidence>
<keyword evidence="2" id="KW-0472">Membrane</keyword>
<sequence length="382" mass="44188">MATTAAQQIALDNALVAFEKQVEIRKCNMRIDPEMTPMEPTYQVVLDTLALTTCYPAFLITASVLVIYMQQFWATIKKHDSSYRFTIDKKRFSIDMEVFREILQICPRLPDQEFDDLPSEEEILSFIKDLSHNGNVKKITDVVIDHMHQPWRAFAAIINKCLIGKITDFEFQIDNKDFKKQEKMYYPIFTKAIIHHFLLKDKSFSMRNMMFMHTAKDDYILGALLEDAQIKKALKKSKRDTNIHQGNSGDDEESDDVSDDDDSDNDDDDNESDDVRTKSGDDKNDDDQEEEYVHTLENYESTDDEEEYEELYKDVNVRLRDAEHGEEGTGDEEKTNAGHDVTQETTYEQVKDDEHVTLTTVHDTQKTEVPFQSSSISSDFAT</sequence>
<feature type="region of interest" description="Disordered" evidence="1">
    <location>
        <begin position="362"/>
        <end position="382"/>
    </location>
</feature>
<evidence type="ECO:0000256" key="2">
    <source>
        <dbReference type="SAM" id="Phobius"/>
    </source>
</evidence>
<comment type="caution">
    <text evidence="3">The sequence shown here is derived from an EMBL/GenBank/DDBJ whole genome shotgun (WGS) entry which is preliminary data.</text>
</comment>
<keyword evidence="4" id="KW-1185">Reference proteome</keyword>
<feature type="compositionally biased region" description="Basic and acidic residues" evidence="1">
    <location>
        <begin position="310"/>
        <end position="337"/>
    </location>
</feature>
<accession>A0ABQ4ZSZ7</accession>
<proteinExistence type="predicted"/>
<dbReference type="EMBL" id="BQNB010011545">
    <property type="protein sequence ID" value="GJS91953.1"/>
    <property type="molecule type" value="Genomic_DNA"/>
</dbReference>
<feature type="compositionally biased region" description="Acidic residues" evidence="1">
    <location>
        <begin position="249"/>
        <end position="272"/>
    </location>
</feature>
<organism evidence="3 4">
    <name type="scientific">Tanacetum coccineum</name>
    <dbReference type="NCBI Taxonomy" id="301880"/>
    <lineage>
        <taxon>Eukaryota</taxon>
        <taxon>Viridiplantae</taxon>
        <taxon>Streptophyta</taxon>
        <taxon>Embryophyta</taxon>
        <taxon>Tracheophyta</taxon>
        <taxon>Spermatophyta</taxon>
        <taxon>Magnoliopsida</taxon>
        <taxon>eudicotyledons</taxon>
        <taxon>Gunneridae</taxon>
        <taxon>Pentapetalae</taxon>
        <taxon>asterids</taxon>
        <taxon>campanulids</taxon>
        <taxon>Asterales</taxon>
        <taxon>Asteraceae</taxon>
        <taxon>Asteroideae</taxon>
        <taxon>Anthemideae</taxon>
        <taxon>Anthemidinae</taxon>
        <taxon>Tanacetum</taxon>
    </lineage>
</organism>